<evidence type="ECO:0000313" key="3">
    <source>
        <dbReference type="Proteomes" id="UP000726737"/>
    </source>
</evidence>
<sequence>MSVCTSANGLRNSKSSSALAAEPLDYDSAAVSRRSSEDSGILSHKTHSKASVLTPSSSMQSSVSFFTNSLSSSSSLTSSGNTISATGVGAAVADAASTPEALMNGTATLSIEESLPYSSNDRSTISSSSWRHSTGKCQSRSPSSAGSRSISSGSESVQTNMQNGSSMAPLYFGDYHFPTTPSLQHLRQVFLLDRSSKQKDFHQSLQLHAHLIGLALAARISRGLDLAYDHAHDAFKNRQRPDRRNEFTSSFNYAHDETERIMHHALAHPQPRPSFLDMMSQAPSAAILAFLHRLRTDHTILATAFKNMQSQELDALLLPERLAVSMQPQPQLGRRSARERGYSMQSIGSLNHHNTQPSSSQHPKPTQRQQQSQNTIPNFVNNQDVVHIILGNLFGASSFEREHTLRTGAIKCIFVALLSEKKGERLMTEILQRYIIQSEWHHSSRVKAAFERTLSDLIQRGDLILSGVSDDELNANALPIPPSNSHSHSHFHHQHQHQHQQQTTGKTPGIPVMKATVSECSTPMHGIYGAALKDATETTKTSDPRFPSSYEMTARQRMVEEFYTEACLDLLRTLKEFCPPVLLELSRLIFAELDEVTKPYASLIIIVKFFFYRFMNKCVAYPETY</sequence>
<comment type="caution">
    <text evidence="2">The sequence shown here is derived from an EMBL/GenBank/DDBJ whole genome shotgun (WGS) entry which is preliminary data.</text>
</comment>
<reference evidence="2" key="1">
    <citation type="journal article" date="2020" name="Fungal Divers.">
        <title>Resolving the Mortierellaceae phylogeny through synthesis of multi-gene phylogenetics and phylogenomics.</title>
        <authorList>
            <person name="Vandepol N."/>
            <person name="Liber J."/>
            <person name="Desiro A."/>
            <person name="Na H."/>
            <person name="Kennedy M."/>
            <person name="Barry K."/>
            <person name="Grigoriev I.V."/>
            <person name="Miller A.N."/>
            <person name="O'Donnell K."/>
            <person name="Stajich J.E."/>
            <person name="Bonito G."/>
        </authorList>
    </citation>
    <scope>NUCLEOTIDE SEQUENCE</scope>
    <source>
        <strain evidence="2">KOD948</strain>
    </source>
</reference>
<feature type="compositionally biased region" description="Low complexity" evidence="1">
    <location>
        <begin position="139"/>
        <end position="156"/>
    </location>
</feature>
<dbReference type="OrthoDB" id="3548913at2759"/>
<evidence type="ECO:0000313" key="2">
    <source>
        <dbReference type="EMBL" id="KAG0254118.1"/>
    </source>
</evidence>
<accession>A0A9P6U074</accession>
<feature type="region of interest" description="Disordered" evidence="1">
    <location>
        <begin position="479"/>
        <end position="506"/>
    </location>
</feature>
<evidence type="ECO:0000256" key="1">
    <source>
        <dbReference type="SAM" id="MobiDB-lite"/>
    </source>
</evidence>
<feature type="region of interest" description="Disordered" evidence="1">
    <location>
        <begin position="115"/>
        <end position="162"/>
    </location>
</feature>
<name>A0A9P6U074_9FUNG</name>
<feature type="region of interest" description="Disordered" evidence="1">
    <location>
        <begin position="347"/>
        <end position="373"/>
    </location>
</feature>
<gene>
    <name evidence="2" type="ORF">BG011_005939</name>
</gene>
<dbReference type="Proteomes" id="UP000726737">
    <property type="component" value="Unassembled WGS sequence"/>
</dbReference>
<feature type="compositionally biased region" description="Basic residues" evidence="1">
    <location>
        <begin position="487"/>
        <end position="498"/>
    </location>
</feature>
<dbReference type="AlphaFoldDB" id="A0A9P6U074"/>
<keyword evidence="3" id="KW-1185">Reference proteome</keyword>
<proteinExistence type="predicted"/>
<dbReference type="EMBL" id="JAAAJA010000419">
    <property type="protein sequence ID" value="KAG0254118.1"/>
    <property type="molecule type" value="Genomic_DNA"/>
</dbReference>
<feature type="region of interest" description="Disordered" evidence="1">
    <location>
        <begin position="31"/>
        <end position="54"/>
    </location>
</feature>
<feature type="non-terminal residue" evidence="2">
    <location>
        <position position="1"/>
    </location>
</feature>
<protein>
    <submittedName>
        <fullName evidence="2">Uncharacterized protein</fullName>
    </submittedName>
</protein>
<feature type="compositionally biased region" description="Low complexity" evidence="1">
    <location>
        <begin position="118"/>
        <end position="132"/>
    </location>
</feature>
<organism evidence="2 3">
    <name type="scientific">Mortierella polycephala</name>
    <dbReference type="NCBI Taxonomy" id="41804"/>
    <lineage>
        <taxon>Eukaryota</taxon>
        <taxon>Fungi</taxon>
        <taxon>Fungi incertae sedis</taxon>
        <taxon>Mucoromycota</taxon>
        <taxon>Mortierellomycotina</taxon>
        <taxon>Mortierellomycetes</taxon>
        <taxon>Mortierellales</taxon>
        <taxon>Mortierellaceae</taxon>
        <taxon>Mortierella</taxon>
    </lineage>
</organism>